<dbReference type="RefSeq" id="WP_017714127.1">
    <property type="nucleotide sequence ID" value="NZ_KB235941.1"/>
</dbReference>
<organism evidence="2 3">
    <name type="scientific">Prochlorothrix hollandica PCC 9006 = CALU 1027</name>
    <dbReference type="NCBI Taxonomy" id="317619"/>
    <lineage>
        <taxon>Bacteria</taxon>
        <taxon>Bacillati</taxon>
        <taxon>Cyanobacteriota</taxon>
        <taxon>Cyanophyceae</taxon>
        <taxon>Prochlorotrichales</taxon>
        <taxon>Prochlorotrichaceae</taxon>
        <taxon>Prochlorothrix</taxon>
    </lineage>
</organism>
<feature type="transmembrane region" description="Helical" evidence="1">
    <location>
        <begin position="160"/>
        <end position="184"/>
    </location>
</feature>
<feature type="transmembrane region" description="Helical" evidence="1">
    <location>
        <begin position="12"/>
        <end position="32"/>
    </location>
</feature>
<keyword evidence="1" id="KW-0812">Transmembrane</keyword>
<feature type="transmembrane region" description="Helical" evidence="1">
    <location>
        <begin position="52"/>
        <end position="69"/>
    </location>
</feature>
<dbReference type="EMBL" id="AJTX02000002">
    <property type="protein sequence ID" value="KKJ01412.1"/>
    <property type="molecule type" value="Genomic_DNA"/>
</dbReference>
<keyword evidence="3" id="KW-1185">Reference proteome</keyword>
<reference evidence="2" key="1">
    <citation type="submission" date="2012-04" db="EMBL/GenBank/DDBJ databases">
        <authorList>
            <person name="Borisov I.G."/>
            <person name="Ivanikova N.V."/>
            <person name="Pinevich A.V."/>
        </authorList>
    </citation>
    <scope>NUCLEOTIDE SEQUENCE</scope>
    <source>
        <strain evidence="2">CALU 1027</strain>
    </source>
</reference>
<dbReference type="AlphaFoldDB" id="A0A0M2Q4B2"/>
<feature type="transmembrane region" description="Helical" evidence="1">
    <location>
        <begin position="265"/>
        <end position="286"/>
    </location>
</feature>
<dbReference type="Proteomes" id="UP000034681">
    <property type="component" value="Unassembled WGS sequence"/>
</dbReference>
<protein>
    <submittedName>
        <fullName evidence="2">Uncharacterized protein</fullName>
    </submittedName>
</protein>
<feature type="transmembrane region" description="Helical" evidence="1">
    <location>
        <begin position="196"/>
        <end position="214"/>
    </location>
</feature>
<accession>A0A0M2Q4B2</accession>
<feature type="transmembrane region" description="Helical" evidence="1">
    <location>
        <begin position="220"/>
        <end position="244"/>
    </location>
</feature>
<proteinExistence type="predicted"/>
<evidence type="ECO:0000313" key="3">
    <source>
        <dbReference type="Proteomes" id="UP000034681"/>
    </source>
</evidence>
<evidence type="ECO:0000313" key="2">
    <source>
        <dbReference type="EMBL" id="KKJ01412.1"/>
    </source>
</evidence>
<comment type="caution">
    <text evidence="2">The sequence shown here is derived from an EMBL/GenBank/DDBJ whole genome shotgun (WGS) entry which is preliminary data.</text>
</comment>
<feature type="transmembrane region" description="Helical" evidence="1">
    <location>
        <begin position="81"/>
        <end position="98"/>
    </location>
</feature>
<keyword evidence="1" id="KW-1133">Transmembrane helix</keyword>
<keyword evidence="1" id="KW-0472">Membrane</keyword>
<feature type="transmembrane region" description="Helical" evidence="1">
    <location>
        <begin position="104"/>
        <end position="121"/>
    </location>
</feature>
<feature type="transmembrane region" description="Helical" evidence="1">
    <location>
        <begin position="133"/>
        <end position="154"/>
    </location>
</feature>
<name>A0A0M2Q4B2_PROHO</name>
<sequence>MKQSYGSPIQNLPWLWFLGLILAFALLGGWILQGIPMVLKALPLHLYNGFKLYLLLCLVLTLMGVPSISERDSIGGTGIRSILCFGFVTLAAIGLGSLTHALGVPLWGSGVVMAMGALMAVEMTLGQGLKQSTIALILLGVGSGSGVLLGAVALDRLPPSVIVATLALQGLVTLSLWGGAVVWVSWQDAQRRLKASLGLGLGVALGVVSLRWLGQQFGDLLAWAWIYGAAVPLWVWITAVLVTGAGKVLNGYWGERKAFEDNHQVVLMGSVALVGTGLGVWLPTWLGMAGS</sequence>
<evidence type="ECO:0000256" key="1">
    <source>
        <dbReference type="SAM" id="Phobius"/>
    </source>
</evidence>
<gene>
    <name evidence="2" type="ORF">PROH_03485</name>
</gene>